<keyword evidence="2" id="KW-0328">Glycosyltransferase</keyword>
<dbReference type="InterPro" id="IPR000836">
    <property type="entry name" value="PRTase_dom"/>
</dbReference>
<protein>
    <submittedName>
        <fullName evidence="2">Phosphoribosyltransferase</fullName>
    </submittedName>
</protein>
<evidence type="ECO:0000313" key="2">
    <source>
        <dbReference type="EMBL" id="MBE9215205.1"/>
    </source>
</evidence>
<name>A0A8J7F4X4_9CYAN</name>
<dbReference type="Proteomes" id="UP000620559">
    <property type="component" value="Unassembled WGS sequence"/>
</dbReference>
<dbReference type="Pfam" id="PF00156">
    <property type="entry name" value="Pribosyltran"/>
    <property type="match status" value="1"/>
</dbReference>
<keyword evidence="2" id="KW-0808">Transferase</keyword>
<organism evidence="2 3">
    <name type="scientific">Plectonema cf. radiosum LEGE 06105</name>
    <dbReference type="NCBI Taxonomy" id="945769"/>
    <lineage>
        <taxon>Bacteria</taxon>
        <taxon>Bacillati</taxon>
        <taxon>Cyanobacteriota</taxon>
        <taxon>Cyanophyceae</taxon>
        <taxon>Oscillatoriophycideae</taxon>
        <taxon>Oscillatoriales</taxon>
        <taxon>Microcoleaceae</taxon>
        <taxon>Plectonema</taxon>
    </lineage>
</organism>
<sequence length="227" mass="24824">MLYNPLFQNREAAGVELAQAIRTQLNKQAVETGLKPIPIVYALPRGGLPVALPVARLLDCPLNIEVAKKISHPQNEELAIGAVTASGSVVWSDNRLFRFKFYSREKHQASLNTAMDCAKSLEAQLSPACPQVNPQGATIILVDDGIATGMTIAAAATSLRKLNPAQIWLCTPVAPEKLIPWLHKWGEKVIVLATPTSFLSVSNFYVEFPQVETQQALEYLQQQPIKG</sequence>
<dbReference type="AlphaFoldDB" id="A0A8J7F4X4"/>
<dbReference type="SUPFAM" id="SSF53271">
    <property type="entry name" value="PRTase-like"/>
    <property type="match status" value="1"/>
</dbReference>
<dbReference type="Gene3D" id="3.40.50.2020">
    <property type="match status" value="1"/>
</dbReference>
<gene>
    <name evidence="2" type="ORF">IQ247_21490</name>
</gene>
<dbReference type="CDD" id="cd06223">
    <property type="entry name" value="PRTases_typeI"/>
    <property type="match status" value="1"/>
</dbReference>
<keyword evidence="3" id="KW-1185">Reference proteome</keyword>
<dbReference type="GO" id="GO:0016757">
    <property type="term" value="F:glycosyltransferase activity"/>
    <property type="evidence" value="ECO:0007669"/>
    <property type="project" value="UniProtKB-KW"/>
</dbReference>
<proteinExistence type="predicted"/>
<dbReference type="RefSeq" id="WP_193923218.1">
    <property type="nucleotide sequence ID" value="NZ_JADEWL010000090.1"/>
</dbReference>
<evidence type="ECO:0000259" key="1">
    <source>
        <dbReference type="Pfam" id="PF00156"/>
    </source>
</evidence>
<reference evidence="2" key="1">
    <citation type="submission" date="2020-10" db="EMBL/GenBank/DDBJ databases">
        <authorList>
            <person name="Castelo-Branco R."/>
            <person name="Eusebio N."/>
            <person name="Adriana R."/>
            <person name="Vieira A."/>
            <person name="Brugerolle De Fraissinette N."/>
            <person name="Rezende De Castro R."/>
            <person name="Schneider M.P."/>
            <person name="Vasconcelos V."/>
            <person name="Leao P.N."/>
        </authorList>
    </citation>
    <scope>NUCLEOTIDE SEQUENCE</scope>
    <source>
        <strain evidence="2">LEGE 06105</strain>
    </source>
</reference>
<dbReference type="Gene3D" id="3.30.1310.20">
    <property type="entry name" value="PRTase-like"/>
    <property type="match status" value="1"/>
</dbReference>
<accession>A0A8J7F4X4</accession>
<dbReference type="InterPro" id="IPR029057">
    <property type="entry name" value="PRTase-like"/>
</dbReference>
<dbReference type="EMBL" id="JADEWL010000090">
    <property type="protein sequence ID" value="MBE9215205.1"/>
    <property type="molecule type" value="Genomic_DNA"/>
</dbReference>
<comment type="caution">
    <text evidence="2">The sequence shown here is derived from an EMBL/GenBank/DDBJ whole genome shotgun (WGS) entry which is preliminary data.</text>
</comment>
<evidence type="ECO:0000313" key="3">
    <source>
        <dbReference type="Proteomes" id="UP000620559"/>
    </source>
</evidence>
<feature type="domain" description="Phosphoribosyltransferase" evidence="1">
    <location>
        <begin position="25"/>
        <end position="175"/>
    </location>
</feature>